<feature type="region of interest" description="Disordered" evidence="1">
    <location>
        <begin position="1"/>
        <end position="32"/>
    </location>
</feature>
<accession>A0A4C1YMI6</accession>
<sequence length="458" mass="52115">MSSQSDRDANTESDKCEVRDERRTTPADVEGSKMQTILPSYGSNLIEQADNRLMEAHNGFQQAAFVETESSYHLEQYRYDRDLGKRLSIDSDEAVVDVDDKPDEELNVSDESRCKQHDLTETGCVSTDNVDIGKNYTFQSDIDESQYVDVSSETTKHIDRNVNHHVPSWHPHVYGKPPKKPTPHTIEYILGMNQNASQADAFRLTQPNRVTNESQRTERKREEYNKSAVSQLLNVKRNLDAGRLKPMYKDSQKMNFKANLETELKNKYSVSVQRNRALQEQLLQRNARTSECSDTGADRTRVLGQVYASGAEVEQPLNLSVPKSKDSSGWSADDDERKAVMTGVARADPARARGRECPESPICNRKIVEAHSSSSLTRLIQLGLAQLRTVFGDEAPYKTTIYNWFAEFKHSLVNLDDEFRDCRPSTAVNNKNIVAMRRMIKTDRHVTYNEIWAPLEEA</sequence>
<reference evidence="2 3" key="1">
    <citation type="journal article" date="2019" name="Commun. Biol.">
        <title>The bagworm genome reveals a unique fibroin gene that provides high tensile strength.</title>
        <authorList>
            <person name="Kono N."/>
            <person name="Nakamura H."/>
            <person name="Ohtoshi R."/>
            <person name="Tomita M."/>
            <person name="Numata K."/>
            <person name="Arakawa K."/>
        </authorList>
    </citation>
    <scope>NUCLEOTIDE SEQUENCE [LARGE SCALE GENOMIC DNA]</scope>
</reference>
<dbReference type="EMBL" id="BGZK01001286">
    <property type="protein sequence ID" value="GBP76320.1"/>
    <property type="molecule type" value="Genomic_DNA"/>
</dbReference>
<comment type="caution">
    <text evidence="2">The sequence shown here is derived from an EMBL/GenBank/DDBJ whole genome shotgun (WGS) entry which is preliminary data.</text>
</comment>
<organism evidence="2 3">
    <name type="scientific">Eumeta variegata</name>
    <name type="common">Bagworm moth</name>
    <name type="synonym">Eumeta japonica</name>
    <dbReference type="NCBI Taxonomy" id="151549"/>
    <lineage>
        <taxon>Eukaryota</taxon>
        <taxon>Metazoa</taxon>
        <taxon>Ecdysozoa</taxon>
        <taxon>Arthropoda</taxon>
        <taxon>Hexapoda</taxon>
        <taxon>Insecta</taxon>
        <taxon>Pterygota</taxon>
        <taxon>Neoptera</taxon>
        <taxon>Endopterygota</taxon>
        <taxon>Lepidoptera</taxon>
        <taxon>Glossata</taxon>
        <taxon>Ditrysia</taxon>
        <taxon>Tineoidea</taxon>
        <taxon>Psychidae</taxon>
        <taxon>Oiketicinae</taxon>
        <taxon>Eumeta</taxon>
    </lineage>
</organism>
<dbReference type="AlphaFoldDB" id="A0A4C1YMI6"/>
<keyword evidence="3" id="KW-1185">Reference proteome</keyword>
<dbReference type="OrthoDB" id="6159439at2759"/>
<evidence type="ECO:0000313" key="3">
    <source>
        <dbReference type="Proteomes" id="UP000299102"/>
    </source>
</evidence>
<feature type="compositionally biased region" description="Basic and acidic residues" evidence="1">
    <location>
        <begin position="1"/>
        <end position="25"/>
    </location>
</feature>
<evidence type="ECO:0000313" key="2">
    <source>
        <dbReference type="EMBL" id="GBP76320.1"/>
    </source>
</evidence>
<evidence type="ECO:0000256" key="1">
    <source>
        <dbReference type="SAM" id="MobiDB-lite"/>
    </source>
</evidence>
<proteinExistence type="predicted"/>
<gene>
    <name evidence="2" type="ORF">EVAR_59266_1</name>
</gene>
<protein>
    <recommendedName>
        <fullName evidence="4">Mos1 transposase HTH domain-containing protein</fullName>
    </recommendedName>
</protein>
<name>A0A4C1YMI6_EUMVA</name>
<dbReference type="Proteomes" id="UP000299102">
    <property type="component" value="Unassembled WGS sequence"/>
</dbReference>
<evidence type="ECO:0008006" key="4">
    <source>
        <dbReference type="Google" id="ProtNLM"/>
    </source>
</evidence>